<dbReference type="AlphaFoldDB" id="A0A7D5T9M2"/>
<dbReference type="GeneID" id="56081488"/>
<evidence type="ECO:0000313" key="4">
    <source>
        <dbReference type="EMBL" id="QLH80629.1"/>
    </source>
</evidence>
<accession>A0A7D5T9M2</accession>
<dbReference type="KEGG" id="hpel:HZS54_02825"/>
<gene>
    <name evidence="4" type="ORF">HZS54_02825</name>
</gene>
<evidence type="ECO:0000256" key="2">
    <source>
        <dbReference type="ARBA" id="ARBA00023163"/>
    </source>
</evidence>
<evidence type="ECO:0000256" key="1">
    <source>
        <dbReference type="ARBA" id="ARBA00023015"/>
    </source>
</evidence>
<dbReference type="RefSeq" id="WP_179920453.1">
    <property type="nucleotide sequence ID" value="NZ_CP058909.1"/>
</dbReference>
<dbReference type="InterPro" id="IPR007050">
    <property type="entry name" value="HTH_bacterioopsin"/>
</dbReference>
<dbReference type="PANTHER" id="PTHR34236">
    <property type="entry name" value="DIMETHYL SULFOXIDE REDUCTASE TRANSCRIPTIONAL ACTIVATOR"/>
    <property type="match status" value="1"/>
</dbReference>
<evidence type="ECO:0000259" key="3">
    <source>
        <dbReference type="Pfam" id="PF04967"/>
    </source>
</evidence>
<dbReference type="OrthoDB" id="202021at2157"/>
<keyword evidence="1" id="KW-0805">Transcription regulation</keyword>
<feature type="domain" description="HTH bat-type" evidence="3">
    <location>
        <begin position="159"/>
        <end position="211"/>
    </location>
</feature>
<dbReference type="Pfam" id="PF04967">
    <property type="entry name" value="HTH_10"/>
    <property type="match status" value="1"/>
</dbReference>
<keyword evidence="2" id="KW-0804">Transcription</keyword>
<evidence type="ECO:0000313" key="5">
    <source>
        <dbReference type="Proteomes" id="UP000509346"/>
    </source>
</evidence>
<dbReference type="Proteomes" id="UP000509346">
    <property type="component" value="Chromosome"/>
</dbReference>
<keyword evidence="5" id="KW-1185">Reference proteome</keyword>
<organism evidence="4 5">
    <name type="scientific">Halosimplex pelagicum</name>
    <dbReference type="NCBI Taxonomy" id="869886"/>
    <lineage>
        <taxon>Archaea</taxon>
        <taxon>Methanobacteriati</taxon>
        <taxon>Methanobacteriota</taxon>
        <taxon>Stenosarchaea group</taxon>
        <taxon>Halobacteria</taxon>
        <taxon>Halobacteriales</taxon>
        <taxon>Haloarculaceae</taxon>
        <taxon>Halosimplex</taxon>
    </lineage>
</organism>
<protein>
    <submittedName>
        <fullName evidence="4">Helix-turn-helix domain-containing protein</fullName>
    </submittedName>
</protein>
<name>A0A7D5T9M2_9EURY</name>
<reference evidence="4 5" key="1">
    <citation type="submission" date="2020-07" db="EMBL/GenBank/DDBJ databases">
        <title>Halosimplex litoreum sp. nov. and Halosimplex rubrum sp. nov., isolated from different salt environments.</title>
        <authorList>
            <person name="Cui H."/>
        </authorList>
    </citation>
    <scope>NUCLEOTIDE SEQUENCE [LARGE SCALE GENOMIC DNA]</scope>
    <source>
        <strain evidence="4 5">R2</strain>
    </source>
</reference>
<proteinExistence type="predicted"/>
<dbReference type="EMBL" id="CP058909">
    <property type="protein sequence ID" value="QLH80629.1"/>
    <property type="molecule type" value="Genomic_DNA"/>
</dbReference>
<dbReference type="PANTHER" id="PTHR34236:SF1">
    <property type="entry name" value="DIMETHYL SULFOXIDE REDUCTASE TRANSCRIPTIONAL ACTIVATOR"/>
    <property type="match status" value="1"/>
</dbReference>
<sequence>MSPIVELTIRKSPLFADLFAAVPGLTAELESAHYFVESGGHHYALFWWVWGCEFDEFERVASDHRHVRELDPLTALDGRRLYRVTTTPLPEEKMLFPYFRRNNITMLDNESSGEGFWLRLRVPDHDALEALVGKLHDLDTAPEVERIYLPECDCDDGELTEKQREALRLAAARGYFETPSEVTLDALATDLDITAQSLSQHIRAGVRKLIEAEVGSPANPVDGSRFDGEA</sequence>